<dbReference type="InterPro" id="IPR036514">
    <property type="entry name" value="SGNH_hydro_sf"/>
</dbReference>
<dbReference type="PANTHER" id="PTHR22901:SF0">
    <property type="entry name" value="SIALATE O-ACETYLESTERASE"/>
    <property type="match status" value="1"/>
</dbReference>
<feature type="chain" id="PRO_5047213060" evidence="2">
    <location>
        <begin position="25"/>
        <end position="648"/>
    </location>
</feature>
<protein>
    <submittedName>
        <fullName evidence="4">9-O-acetylesterase</fullName>
    </submittedName>
</protein>
<evidence type="ECO:0000313" key="4">
    <source>
        <dbReference type="EMBL" id="MBW6530846.1"/>
    </source>
</evidence>
<dbReference type="Gene3D" id="2.60.40.10">
    <property type="entry name" value="Immunoglobulins"/>
    <property type="match status" value="1"/>
</dbReference>
<keyword evidence="1" id="KW-0378">Hydrolase</keyword>
<organism evidence="4 5">
    <name type="scientific">Sphingomonas citri</name>
    <dbReference type="NCBI Taxonomy" id="2862499"/>
    <lineage>
        <taxon>Bacteria</taxon>
        <taxon>Pseudomonadati</taxon>
        <taxon>Pseudomonadota</taxon>
        <taxon>Alphaproteobacteria</taxon>
        <taxon>Sphingomonadales</taxon>
        <taxon>Sphingomonadaceae</taxon>
        <taxon>Sphingomonas</taxon>
    </lineage>
</organism>
<evidence type="ECO:0000313" key="5">
    <source>
        <dbReference type="Proteomes" id="UP000759103"/>
    </source>
</evidence>
<proteinExistence type="predicted"/>
<dbReference type="EMBL" id="JAHXZN010000002">
    <property type="protein sequence ID" value="MBW6530846.1"/>
    <property type="molecule type" value="Genomic_DNA"/>
</dbReference>
<feature type="domain" description="Sialate O-acetylesterase" evidence="3">
    <location>
        <begin position="430"/>
        <end position="537"/>
    </location>
</feature>
<accession>A0ABS7BMN3</accession>
<dbReference type="SUPFAM" id="SSF49785">
    <property type="entry name" value="Galactose-binding domain-like"/>
    <property type="match status" value="1"/>
</dbReference>
<keyword evidence="2" id="KW-0732">Signal</keyword>
<name>A0ABS7BMN3_9SPHN</name>
<gene>
    <name evidence="4" type="ORF">KZ820_08875</name>
</gene>
<dbReference type="SUPFAM" id="SSF52266">
    <property type="entry name" value="SGNH hydrolase"/>
    <property type="match status" value="1"/>
</dbReference>
<dbReference type="InterPro" id="IPR008979">
    <property type="entry name" value="Galactose-bd-like_sf"/>
</dbReference>
<dbReference type="InterPro" id="IPR005181">
    <property type="entry name" value="SASA"/>
</dbReference>
<comment type="caution">
    <text evidence="4">The sequence shown here is derived from an EMBL/GenBank/DDBJ whole genome shotgun (WGS) entry which is preliminary data.</text>
</comment>
<dbReference type="InterPro" id="IPR039329">
    <property type="entry name" value="SIAE"/>
</dbReference>
<sequence length="648" mass="67547">MPISPARLLAVLLAASPLVNPALAAPTLDGAIGEHAVLQRDRPIDVRGTAAPGETVMISIAGHSVTATAARDGRFVARLPALPAGGPYELTVAAPSGATLLGDILIGDVFLCSGQSNMELTVDDAQTLFADAHPPLDPQLRLLTIAKKASATPLDRLAIAPRWQAAGPDNVGGFSAACFYMVQSLRRTQKVPIGAIHSSWGGSRISAWMSDAALRAGGQADAATLIALYARDPAAAVRRAIGQWEDWWRGASGDPRGKEPWQPDAALEWRPVPAMTNFETWGVPELADYNGMIWYQKTVELTPAQARGAATLSMGTVDDADTTWVNGVGVGSSSLASQPRVYALAAGTLRAGRNVITVNDDDVYALGGMTGPAERMRLTFADGSSVPLDSGWRYAVAQRVAGGAPRVPWDDINGAGTLDNAMIAPLAPLQLAGIAWYQGESDTGLPGYDKRLAALIADWRRRMGTPETGFAVVQLADYGTRPKKPAESGWGMVRDAQRRVTAADPHAGMAVALDLGDALDIHPGEKREVGLRLARAMRAARYGEPVAPAGPAIAGAKRGGDGGAVLRFTGATGALSARGAAQAIGFELCGAAVGSCRFAAGTVAGDTVTLAGDGQPVTHVRYAWAETPVVNLFDEAQLPVGTFDVPVE</sequence>
<feature type="signal peptide" evidence="2">
    <location>
        <begin position="1"/>
        <end position="24"/>
    </location>
</feature>
<dbReference type="InterPro" id="IPR013783">
    <property type="entry name" value="Ig-like_fold"/>
</dbReference>
<dbReference type="PANTHER" id="PTHR22901">
    <property type="entry name" value="SIALATE O-ACETYLESTERASE"/>
    <property type="match status" value="1"/>
</dbReference>
<keyword evidence="5" id="KW-1185">Reference proteome</keyword>
<evidence type="ECO:0000256" key="1">
    <source>
        <dbReference type="ARBA" id="ARBA00022801"/>
    </source>
</evidence>
<evidence type="ECO:0000256" key="2">
    <source>
        <dbReference type="SAM" id="SignalP"/>
    </source>
</evidence>
<dbReference type="RefSeq" id="WP_219748287.1">
    <property type="nucleotide sequence ID" value="NZ_JAHXZN010000002.1"/>
</dbReference>
<evidence type="ECO:0000259" key="3">
    <source>
        <dbReference type="Pfam" id="PF03629"/>
    </source>
</evidence>
<dbReference type="Gene3D" id="3.40.50.1110">
    <property type="entry name" value="SGNH hydrolase"/>
    <property type="match status" value="2"/>
</dbReference>
<dbReference type="Pfam" id="PF03629">
    <property type="entry name" value="SASA"/>
    <property type="match status" value="1"/>
</dbReference>
<dbReference type="Proteomes" id="UP000759103">
    <property type="component" value="Unassembled WGS sequence"/>
</dbReference>
<reference evidence="4 5" key="1">
    <citation type="submission" date="2021-07" db="EMBL/GenBank/DDBJ databases">
        <title>Sphingomonas sp.</title>
        <authorList>
            <person name="Feng G."/>
            <person name="Li J."/>
            <person name="Pan M."/>
        </authorList>
    </citation>
    <scope>NUCLEOTIDE SEQUENCE [LARGE SCALE GENOMIC DNA]</scope>
    <source>
        <strain evidence="4 5">RRHST34</strain>
    </source>
</reference>